<keyword evidence="3 5" id="KW-0269">Exonuclease</keyword>
<accession>A0A6G4AVC8</accession>
<dbReference type="EMBL" id="JAAIKT010000084">
    <property type="protein sequence ID" value="NEW76511.1"/>
    <property type="molecule type" value="Genomic_DNA"/>
</dbReference>
<protein>
    <submittedName>
        <fullName evidence="5">3'-5' exonuclease</fullName>
    </submittedName>
</protein>
<dbReference type="GO" id="GO:0008408">
    <property type="term" value="F:3'-5' exonuclease activity"/>
    <property type="evidence" value="ECO:0007669"/>
    <property type="project" value="TreeGrafter"/>
</dbReference>
<dbReference type="Pfam" id="PF00929">
    <property type="entry name" value="RNase_T"/>
    <property type="match status" value="1"/>
</dbReference>
<dbReference type="Gene3D" id="3.30.420.10">
    <property type="entry name" value="Ribonuclease H-like superfamily/Ribonuclease H"/>
    <property type="match status" value="1"/>
</dbReference>
<name>A0A6G4AVC8_9ACTN</name>
<evidence type="ECO:0000256" key="1">
    <source>
        <dbReference type="ARBA" id="ARBA00022722"/>
    </source>
</evidence>
<keyword evidence="6" id="KW-1185">Reference proteome</keyword>
<dbReference type="SUPFAM" id="SSF53098">
    <property type="entry name" value="Ribonuclease H-like"/>
    <property type="match status" value="1"/>
</dbReference>
<dbReference type="PANTHER" id="PTHR30231:SF4">
    <property type="entry name" value="PROTEIN NEN2"/>
    <property type="match status" value="1"/>
</dbReference>
<sequence length="206" mass="23168">MTATDEEVAAVRAAGTWCGPRWCLPCAERDERERAERERERREAEERVIEMRWREVEVLEEWVREVLADPDTVILDTETTGLHDEARIVDLGVITAAGDVLMDTLINPGEPIPADATDIHGITDAQVAMAPSFGGVLDRLAAVLHGRRCVICNRVFDVARLRHELTVHYRQTGHQNPEDAVDSWLGTVRFEDAMVPYSDCYGDWSG</sequence>
<dbReference type="Proteomes" id="UP000476310">
    <property type="component" value="Unassembled WGS sequence"/>
</dbReference>
<evidence type="ECO:0000256" key="3">
    <source>
        <dbReference type="ARBA" id="ARBA00022839"/>
    </source>
</evidence>
<evidence type="ECO:0000313" key="6">
    <source>
        <dbReference type="Proteomes" id="UP000476310"/>
    </source>
</evidence>
<gene>
    <name evidence="5" type="ORF">G4H13_40765</name>
</gene>
<proteinExistence type="predicted"/>
<dbReference type="AlphaFoldDB" id="A0A6G4AVC8"/>
<keyword evidence="1" id="KW-0540">Nuclease</keyword>
<reference evidence="5" key="1">
    <citation type="submission" date="2020-02" db="EMBL/GenBank/DDBJ databases">
        <title>A new Streptomyces sp. for controlling soil-borne diseases.</title>
        <authorList>
            <person name="Li X."/>
            <person name="Tian Y."/>
            <person name="Gao K."/>
        </authorList>
    </citation>
    <scope>NUCLEOTIDE SEQUENCE [LARGE SCALE GENOMIC DNA]</scope>
    <source>
        <strain evidence="5">0250</strain>
    </source>
</reference>
<dbReference type="SMART" id="SM00479">
    <property type="entry name" value="EXOIII"/>
    <property type="match status" value="1"/>
</dbReference>
<evidence type="ECO:0000256" key="2">
    <source>
        <dbReference type="ARBA" id="ARBA00022801"/>
    </source>
</evidence>
<feature type="domain" description="Exonuclease" evidence="4">
    <location>
        <begin position="71"/>
        <end position="206"/>
    </location>
</feature>
<organism evidence="5 6">
    <name type="scientific">Streptomyces rhizosphaericus</name>
    <dbReference type="NCBI Taxonomy" id="114699"/>
    <lineage>
        <taxon>Bacteria</taxon>
        <taxon>Bacillati</taxon>
        <taxon>Actinomycetota</taxon>
        <taxon>Actinomycetes</taxon>
        <taxon>Kitasatosporales</taxon>
        <taxon>Streptomycetaceae</taxon>
        <taxon>Streptomyces</taxon>
        <taxon>Streptomyces violaceusniger group</taxon>
    </lineage>
</organism>
<dbReference type="RefSeq" id="WP_164435456.1">
    <property type="nucleotide sequence ID" value="NZ_JAAIKT010000084.1"/>
</dbReference>
<evidence type="ECO:0000259" key="4">
    <source>
        <dbReference type="SMART" id="SM00479"/>
    </source>
</evidence>
<comment type="caution">
    <text evidence="5">The sequence shown here is derived from an EMBL/GenBank/DDBJ whole genome shotgun (WGS) entry which is preliminary data.</text>
</comment>
<dbReference type="InterPro" id="IPR036397">
    <property type="entry name" value="RNaseH_sf"/>
</dbReference>
<dbReference type="GO" id="GO:0003676">
    <property type="term" value="F:nucleic acid binding"/>
    <property type="evidence" value="ECO:0007669"/>
    <property type="project" value="InterPro"/>
</dbReference>
<dbReference type="CDD" id="cd06127">
    <property type="entry name" value="DEDDh"/>
    <property type="match status" value="1"/>
</dbReference>
<evidence type="ECO:0000313" key="5">
    <source>
        <dbReference type="EMBL" id="NEW76511.1"/>
    </source>
</evidence>
<dbReference type="InterPro" id="IPR012337">
    <property type="entry name" value="RNaseH-like_sf"/>
</dbReference>
<dbReference type="InterPro" id="IPR013520">
    <property type="entry name" value="Ribonucl_H"/>
</dbReference>
<keyword evidence="2" id="KW-0378">Hydrolase</keyword>
<dbReference type="PANTHER" id="PTHR30231">
    <property type="entry name" value="DNA POLYMERASE III SUBUNIT EPSILON"/>
    <property type="match status" value="1"/>
</dbReference>